<dbReference type="Proteomes" id="UP000642144">
    <property type="component" value="Unassembled WGS sequence"/>
</dbReference>
<evidence type="ECO:0008006" key="4">
    <source>
        <dbReference type="Google" id="ProtNLM"/>
    </source>
</evidence>
<dbReference type="EMBL" id="WWCT01000039">
    <property type="protein sequence ID" value="MYN30459.1"/>
    <property type="molecule type" value="Genomic_DNA"/>
</dbReference>
<keyword evidence="1" id="KW-0472">Membrane</keyword>
<proteinExistence type="predicted"/>
<evidence type="ECO:0000313" key="2">
    <source>
        <dbReference type="EMBL" id="MYN30459.1"/>
    </source>
</evidence>
<accession>A0ABW9W8N7</accession>
<evidence type="ECO:0000313" key="3">
    <source>
        <dbReference type="Proteomes" id="UP000642144"/>
    </source>
</evidence>
<dbReference type="RefSeq" id="WP_161058117.1">
    <property type="nucleotide sequence ID" value="NZ_WWCT01000039.1"/>
</dbReference>
<protein>
    <recommendedName>
        <fullName evidence="4">Flp family type IVb pilin</fullName>
    </recommendedName>
</protein>
<evidence type="ECO:0000256" key="1">
    <source>
        <dbReference type="SAM" id="Phobius"/>
    </source>
</evidence>
<keyword evidence="1" id="KW-0812">Transmembrane</keyword>
<feature type="transmembrane region" description="Helical" evidence="1">
    <location>
        <begin position="28"/>
        <end position="47"/>
    </location>
</feature>
<keyword evidence="1" id="KW-1133">Transmembrane helix</keyword>
<name>A0ABW9W8N7_9BURK</name>
<comment type="caution">
    <text evidence="2">The sequence shown here is derived from an EMBL/GenBank/DDBJ whole genome shotgun (WGS) entry which is preliminary data.</text>
</comment>
<sequence>MSMRISTGKANRAYRLNGQARGATLMEYALLVALGTVIISIALLAFFRT</sequence>
<organism evidence="2 3">
    <name type="scientific">Duganella levis</name>
    <dbReference type="NCBI Taxonomy" id="2692169"/>
    <lineage>
        <taxon>Bacteria</taxon>
        <taxon>Pseudomonadati</taxon>
        <taxon>Pseudomonadota</taxon>
        <taxon>Betaproteobacteria</taxon>
        <taxon>Burkholderiales</taxon>
        <taxon>Oxalobacteraceae</taxon>
        <taxon>Telluria group</taxon>
        <taxon>Duganella</taxon>
    </lineage>
</organism>
<reference evidence="2 3" key="1">
    <citation type="submission" date="2019-12" db="EMBL/GenBank/DDBJ databases">
        <title>Novel species isolated from a subtropical stream in China.</title>
        <authorList>
            <person name="Lu H."/>
        </authorList>
    </citation>
    <scope>NUCLEOTIDE SEQUENCE [LARGE SCALE GENOMIC DNA]</scope>
    <source>
        <strain evidence="2 3">CY42W</strain>
    </source>
</reference>
<keyword evidence="3" id="KW-1185">Reference proteome</keyword>
<gene>
    <name evidence="2" type="ORF">GTP69_29035</name>
</gene>